<evidence type="ECO:0000256" key="1">
    <source>
        <dbReference type="SAM" id="MobiDB-lite"/>
    </source>
</evidence>
<feature type="region of interest" description="Disordered" evidence="1">
    <location>
        <begin position="57"/>
        <end position="80"/>
    </location>
</feature>
<dbReference type="EMBL" id="MASQ01000042">
    <property type="protein sequence ID" value="OCB03854.1"/>
    <property type="molecule type" value="Genomic_DNA"/>
</dbReference>
<dbReference type="Proteomes" id="UP000093129">
    <property type="component" value="Unassembled WGS sequence"/>
</dbReference>
<gene>
    <name evidence="2" type="ORF">BBC27_06095</name>
</gene>
<evidence type="ECO:0000313" key="2">
    <source>
        <dbReference type="EMBL" id="OCB03854.1"/>
    </source>
</evidence>
<sequence length="80" mass="8991">MLAEHETVHILGRKILQVRQSGTREELHRLLGQLHGHSHRFQEGLGQAVKAMRDNAAATASRRCDRDVGIQESGKKLQID</sequence>
<dbReference type="AlphaFoldDB" id="A0A1B9C1R6"/>
<comment type="caution">
    <text evidence="2">The sequence shown here is derived from an EMBL/GenBank/DDBJ whole genome shotgun (WGS) entry which is preliminary data.</text>
</comment>
<name>A0A1B9C1R6_9PROT</name>
<reference evidence="2 3" key="1">
    <citation type="submission" date="2016-07" db="EMBL/GenBank/DDBJ databases">
        <title>Draft genome of a psychrotolerant acidophile Acidithiobacillus ferrivorans strain YL15.</title>
        <authorList>
            <person name="Peng T."/>
            <person name="Ma L."/>
            <person name="Nan M."/>
            <person name="An N."/>
            <person name="Wang M."/>
            <person name="Qiu G."/>
            <person name="Zeng W."/>
        </authorList>
    </citation>
    <scope>NUCLEOTIDE SEQUENCE [LARGE SCALE GENOMIC DNA]</scope>
    <source>
        <strain evidence="2 3">YL15</strain>
    </source>
</reference>
<proteinExistence type="predicted"/>
<organism evidence="2 3">
    <name type="scientific">Acidithiobacillus ferrivorans</name>
    <dbReference type="NCBI Taxonomy" id="160808"/>
    <lineage>
        <taxon>Bacteria</taxon>
        <taxon>Pseudomonadati</taxon>
        <taxon>Pseudomonadota</taxon>
        <taxon>Acidithiobacillia</taxon>
        <taxon>Acidithiobacillales</taxon>
        <taxon>Acidithiobacillaceae</taxon>
        <taxon>Acidithiobacillus</taxon>
    </lineage>
</organism>
<accession>A0A1B9C1R6</accession>
<feature type="compositionally biased region" description="Basic and acidic residues" evidence="1">
    <location>
        <begin position="62"/>
        <end position="80"/>
    </location>
</feature>
<evidence type="ECO:0000313" key="3">
    <source>
        <dbReference type="Proteomes" id="UP000093129"/>
    </source>
</evidence>
<protein>
    <submittedName>
        <fullName evidence="2">Uncharacterized protein</fullName>
    </submittedName>
</protein>